<dbReference type="SUPFAM" id="SSF52499">
    <property type="entry name" value="Isochorismatase-like hydrolases"/>
    <property type="match status" value="1"/>
</dbReference>
<accession>A0A2K8L654</accession>
<evidence type="ECO:0000259" key="2">
    <source>
        <dbReference type="Pfam" id="PF00857"/>
    </source>
</evidence>
<dbReference type="GO" id="GO:0016787">
    <property type="term" value="F:hydrolase activity"/>
    <property type="evidence" value="ECO:0007669"/>
    <property type="project" value="UniProtKB-KW"/>
</dbReference>
<dbReference type="Pfam" id="PF00857">
    <property type="entry name" value="Isochorismatase"/>
    <property type="match status" value="1"/>
</dbReference>
<sequence length="205" mass="22764">MHKIKPSNSALILIGYQNDYFSEDGILRKVIEESDISNNALQNSLAFIRSQLDTGLLMIHTPIVFTKDYSELVEPVGILAAIKQFKAFQAGEIGCKTIPEIKQFDTRIQEIPGKRGLNAFSNTDLEKTLNEKGIRNIILAGAVTSICIDSTGRAAFEHGYNVIVLEDCTCGRTNTEQDFFCKEIFPLYATVMNIQELGKALKANI</sequence>
<dbReference type="Proteomes" id="UP000231637">
    <property type="component" value="Chromosome"/>
</dbReference>
<dbReference type="InterPro" id="IPR050272">
    <property type="entry name" value="Isochorismatase-like_hydrls"/>
</dbReference>
<dbReference type="PANTHER" id="PTHR43540:SF16">
    <property type="entry name" value="ISOCHORISMATASE-LIKE DOMAIN-CONTAINING PROTEIN"/>
    <property type="match status" value="1"/>
</dbReference>
<dbReference type="Gene3D" id="3.40.50.850">
    <property type="entry name" value="Isochorismatase-like"/>
    <property type="match status" value="1"/>
</dbReference>
<gene>
    <name evidence="3" type="ORF">Ga0123462_1881</name>
</gene>
<evidence type="ECO:0000256" key="1">
    <source>
        <dbReference type="ARBA" id="ARBA00022801"/>
    </source>
</evidence>
<name>A0A2K8L654_9PROT</name>
<protein>
    <submittedName>
        <fullName evidence="3">Nicotinamidase-related amidase</fullName>
    </submittedName>
</protein>
<dbReference type="CDD" id="cd00431">
    <property type="entry name" value="cysteine_hydrolases"/>
    <property type="match status" value="1"/>
</dbReference>
<feature type="domain" description="Isochorismatase-like" evidence="2">
    <location>
        <begin position="9"/>
        <end position="195"/>
    </location>
</feature>
<organism evidence="3 4">
    <name type="scientific">Mariprofundus ferrinatatus</name>
    <dbReference type="NCBI Taxonomy" id="1921087"/>
    <lineage>
        <taxon>Bacteria</taxon>
        <taxon>Pseudomonadati</taxon>
        <taxon>Pseudomonadota</taxon>
        <taxon>Candidatius Mariprofundia</taxon>
        <taxon>Mariprofundales</taxon>
        <taxon>Mariprofundaceae</taxon>
        <taxon>Mariprofundus</taxon>
    </lineage>
</organism>
<dbReference type="AlphaFoldDB" id="A0A2K8L654"/>
<keyword evidence="4" id="KW-1185">Reference proteome</keyword>
<dbReference type="OrthoDB" id="5294192at2"/>
<dbReference type="InterPro" id="IPR036380">
    <property type="entry name" value="Isochorismatase-like_sf"/>
</dbReference>
<proteinExistence type="predicted"/>
<evidence type="ECO:0000313" key="4">
    <source>
        <dbReference type="Proteomes" id="UP000231637"/>
    </source>
</evidence>
<keyword evidence="1" id="KW-0378">Hydrolase</keyword>
<dbReference type="EMBL" id="CP018800">
    <property type="protein sequence ID" value="ATX82723.1"/>
    <property type="molecule type" value="Genomic_DNA"/>
</dbReference>
<dbReference type="KEGG" id="mfn:Ga0123462_1881"/>
<dbReference type="PANTHER" id="PTHR43540">
    <property type="entry name" value="PEROXYUREIDOACRYLATE/UREIDOACRYLATE AMIDOHYDROLASE-RELATED"/>
    <property type="match status" value="1"/>
</dbReference>
<reference evidence="3 4" key="1">
    <citation type="submission" date="2016-12" db="EMBL/GenBank/DDBJ databases">
        <title>Isolation and genomic insights into novel planktonic Zetaproteobacteria from stratified waters of the Chesapeake Bay.</title>
        <authorList>
            <person name="McAllister S.M."/>
            <person name="Kato S."/>
            <person name="Chan C.S."/>
            <person name="Chiu B.K."/>
            <person name="Field E.K."/>
        </authorList>
    </citation>
    <scope>NUCLEOTIDE SEQUENCE [LARGE SCALE GENOMIC DNA]</scope>
    <source>
        <strain evidence="3 4">CP-8</strain>
    </source>
</reference>
<dbReference type="InterPro" id="IPR000868">
    <property type="entry name" value="Isochorismatase-like_dom"/>
</dbReference>
<evidence type="ECO:0000313" key="3">
    <source>
        <dbReference type="EMBL" id="ATX82723.1"/>
    </source>
</evidence>
<dbReference type="RefSeq" id="WP_100266037.1">
    <property type="nucleotide sequence ID" value="NZ_CP018800.1"/>
</dbReference>